<dbReference type="InterPro" id="IPR013320">
    <property type="entry name" value="ConA-like_dom_sf"/>
</dbReference>
<protein>
    <submittedName>
        <fullName evidence="1">Uncharacterized protein</fullName>
    </submittedName>
</protein>
<dbReference type="SUPFAM" id="SSF49899">
    <property type="entry name" value="Concanavalin A-like lectins/glucanases"/>
    <property type="match status" value="1"/>
</dbReference>
<organism evidence="1 2">
    <name type="scientific">Channa argus</name>
    <name type="common">Northern snakehead</name>
    <name type="synonym">Ophicephalus argus</name>
    <dbReference type="NCBI Taxonomy" id="215402"/>
    <lineage>
        <taxon>Eukaryota</taxon>
        <taxon>Metazoa</taxon>
        <taxon>Chordata</taxon>
        <taxon>Craniata</taxon>
        <taxon>Vertebrata</taxon>
        <taxon>Euteleostomi</taxon>
        <taxon>Actinopterygii</taxon>
        <taxon>Neopterygii</taxon>
        <taxon>Teleostei</taxon>
        <taxon>Neoteleostei</taxon>
        <taxon>Acanthomorphata</taxon>
        <taxon>Anabantaria</taxon>
        <taxon>Anabantiformes</taxon>
        <taxon>Channoidei</taxon>
        <taxon>Channidae</taxon>
        <taxon>Channa</taxon>
    </lineage>
</organism>
<dbReference type="InterPro" id="IPR043136">
    <property type="entry name" value="B30.2/SPRY_sf"/>
</dbReference>
<name>A0A6G1PE26_CHAAH</name>
<proteinExistence type="predicted"/>
<evidence type="ECO:0000313" key="2">
    <source>
        <dbReference type="Proteomes" id="UP000503349"/>
    </source>
</evidence>
<accession>A0A6G1PE26</accession>
<dbReference type="AlphaFoldDB" id="A0A6G1PE26"/>
<gene>
    <name evidence="1" type="ORF">EXN66_Car004141</name>
</gene>
<keyword evidence="2" id="KW-1185">Reference proteome</keyword>
<dbReference type="Gene3D" id="2.60.120.920">
    <property type="match status" value="1"/>
</dbReference>
<sequence length="62" mass="6836">METPVSGPLSSRLGVYLDHRAGIVSFYSVSETRVQTTFTQPLHAGLHHCWPPANTAKLCKLK</sequence>
<evidence type="ECO:0000313" key="1">
    <source>
        <dbReference type="EMBL" id="KAF3688469.1"/>
    </source>
</evidence>
<dbReference type="EMBL" id="CM015715">
    <property type="protein sequence ID" value="KAF3688469.1"/>
    <property type="molecule type" value="Genomic_DNA"/>
</dbReference>
<dbReference type="Proteomes" id="UP000503349">
    <property type="component" value="Chromosome 4"/>
</dbReference>
<reference evidence="1 2" key="1">
    <citation type="submission" date="2019-02" db="EMBL/GenBank/DDBJ databases">
        <title>Opniocepnalus argus genome.</title>
        <authorList>
            <person name="Zhou C."/>
            <person name="Xiao S."/>
        </authorList>
    </citation>
    <scope>NUCLEOTIDE SEQUENCE [LARGE SCALE GENOMIC DNA]</scope>
    <source>
        <strain evidence="1">OARG1902GOOAL</strain>
        <tissue evidence="1">Muscle</tissue>
    </source>
</reference>
<reference evidence="2" key="2">
    <citation type="submission" date="2019-02" db="EMBL/GenBank/DDBJ databases">
        <title>Opniocepnalus argus Var Kimnra genome.</title>
        <authorList>
            <person name="Zhou C."/>
            <person name="Xiao S."/>
        </authorList>
    </citation>
    <scope>NUCLEOTIDE SEQUENCE [LARGE SCALE GENOMIC DNA]</scope>
</reference>